<evidence type="ECO:0000313" key="2">
    <source>
        <dbReference type="EMBL" id="SDX44293.1"/>
    </source>
</evidence>
<evidence type="ECO:0000256" key="1">
    <source>
        <dbReference type="SAM" id="MobiDB-lite"/>
    </source>
</evidence>
<dbReference type="RefSeq" id="WP_091151087.1">
    <property type="nucleotide sequence ID" value="NZ_FNOT01000001.1"/>
</dbReference>
<name>A0A1H3BQT4_9ACTN</name>
<protein>
    <submittedName>
        <fullName evidence="2">SipW-cognate class signal peptide</fullName>
    </submittedName>
</protein>
<dbReference type="AlphaFoldDB" id="A0A1H3BQT4"/>
<evidence type="ECO:0000313" key="3">
    <source>
        <dbReference type="Proteomes" id="UP000198921"/>
    </source>
</evidence>
<dbReference type="Proteomes" id="UP000198921">
    <property type="component" value="Unassembled WGS sequence"/>
</dbReference>
<feature type="compositionally biased region" description="Low complexity" evidence="1">
    <location>
        <begin position="204"/>
        <end position="226"/>
    </location>
</feature>
<accession>A0A1H3BQT4</accession>
<feature type="region of interest" description="Disordered" evidence="1">
    <location>
        <begin position="183"/>
        <end position="226"/>
    </location>
</feature>
<gene>
    <name evidence="2" type="ORF">SAMN05660209_00531</name>
</gene>
<feature type="compositionally biased region" description="Gly residues" evidence="1">
    <location>
        <begin position="187"/>
        <end position="196"/>
    </location>
</feature>
<sequence>MRPRTALGLGAVLAGSLALGTGGTVALLSDTASLSAEVGAGSLSLAVAEPPGPVQLHLDRAADLAVRAEIGEGSRAALRVSLVGAQGADPCAGLPTADLTIDVHDGSRPAVSDLCSLVTTPLPLVVLDAEAATADLSLTVTAPPPAAGPKGSVQWTGVLRLDLVQTTGGFSDAADVPVHVVVPPGQVGRGTPGNDGNGAKDRTAAGSGTAAGPPQAPAAAEATPAG</sequence>
<proteinExistence type="predicted"/>
<keyword evidence="3" id="KW-1185">Reference proteome</keyword>
<dbReference type="STRING" id="1137993.SAMN05660209_00531"/>
<dbReference type="EMBL" id="FNOT01000001">
    <property type="protein sequence ID" value="SDX44293.1"/>
    <property type="molecule type" value="Genomic_DNA"/>
</dbReference>
<organism evidence="2 3">
    <name type="scientific">Geodermatophilus africanus</name>
    <dbReference type="NCBI Taxonomy" id="1137993"/>
    <lineage>
        <taxon>Bacteria</taxon>
        <taxon>Bacillati</taxon>
        <taxon>Actinomycetota</taxon>
        <taxon>Actinomycetes</taxon>
        <taxon>Geodermatophilales</taxon>
        <taxon>Geodermatophilaceae</taxon>
        <taxon>Geodermatophilus</taxon>
    </lineage>
</organism>
<reference evidence="3" key="1">
    <citation type="submission" date="2016-10" db="EMBL/GenBank/DDBJ databases">
        <authorList>
            <person name="Varghese N."/>
            <person name="Submissions S."/>
        </authorList>
    </citation>
    <scope>NUCLEOTIDE SEQUENCE [LARGE SCALE GENOMIC DNA]</scope>
    <source>
        <strain evidence="3">DSM 45422</strain>
    </source>
</reference>